<accession>A0A3N4HVX0</accession>
<dbReference type="AlphaFoldDB" id="A0A3N4HVX0"/>
<organism evidence="1 2">
    <name type="scientific">Ascobolus immersus RN42</name>
    <dbReference type="NCBI Taxonomy" id="1160509"/>
    <lineage>
        <taxon>Eukaryota</taxon>
        <taxon>Fungi</taxon>
        <taxon>Dikarya</taxon>
        <taxon>Ascomycota</taxon>
        <taxon>Pezizomycotina</taxon>
        <taxon>Pezizomycetes</taxon>
        <taxon>Pezizales</taxon>
        <taxon>Ascobolaceae</taxon>
        <taxon>Ascobolus</taxon>
    </lineage>
</organism>
<dbReference type="Proteomes" id="UP000275078">
    <property type="component" value="Unassembled WGS sequence"/>
</dbReference>
<protein>
    <submittedName>
        <fullName evidence="1">Uncharacterized protein</fullName>
    </submittedName>
</protein>
<evidence type="ECO:0000313" key="1">
    <source>
        <dbReference type="EMBL" id="RPA76131.1"/>
    </source>
</evidence>
<dbReference type="EMBL" id="ML119750">
    <property type="protein sequence ID" value="RPA76131.1"/>
    <property type="molecule type" value="Genomic_DNA"/>
</dbReference>
<gene>
    <name evidence="1" type="ORF">BJ508DRAFT_311348</name>
</gene>
<name>A0A3N4HVX0_ASCIM</name>
<keyword evidence="2" id="KW-1185">Reference proteome</keyword>
<proteinExistence type="predicted"/>
<sequence length="278" mass="32332">MGTTRSYEMRVTRLQARQRNYLTRWKAFSDRLRVSRDAVLQSPTLAGTIKTIHASCYQREVAIGRPDFGIPITPRTIEKQERHLEALEADLDNRRSFLHDWESRSDYLASGVEMAVGIRGIVAFEDDVRKGGLCEKSIEILGRKLLAAGHSIDDRPLIGPQPPFELRRSRLQTRQLAFIVKKREQNTFPSRAKMRQTPNTEYLVSFMDVYFKVTEMRQPLLSSDIREENIAEQELWLLTLRHGYYGYRQPKPSSGCYWTSNGAIWREHARNTVSYFFV</sequence>
<evidence type="ECO:0000313" key="2">
    <source>
        <dbReference type="Proteomes" id="UP000275078"/>
    </source>
</evidence>
<reference evidence="1 2" key="1">
    <citation type="journal article" date="2018" name="Nat. Ecol. Evol.">
        <title>Pezizomycetes genomes reveal the molecular basis of ectomycorrhizal truffle lifestyle.</title>
        <authorList>
            <person name="Murat C."/>
            <person name="Payen T."/>
            <person name="Noel B."/>
            <person name="Kuo A."/>
            <person name="Morin E."/>
            <person name="Chen J."/>
            <person name="Kohler A."/>
            <person name="Krizsan K."/>
            <person name="Balestrini R."/>
            <person name="Da Silva C."/>
            <person name="Montanini B."/>
            <person name="Hainaut M."/>
            <person name="Levati E."/>
            <person name="Barry K.W."/>
            <person name="Belfiori B."/>
            <person name="Cichocki N."/>
            <person name="Clum A."/>
            <person name="Dockter R.B."/>
            <person name="Fauchery L."/>
            <person name="Guy J."/>
            <person name="Iotti M."/>
            <person name="Le Tacon F."/>
            <person name="Lindquist E.A."/>
            <person name="Lipzen A."/>
            <person name="Malagnac F."/>
            <person name="Mello A."/>
            <person name="Molinier V."/>
            <person name="Miyauchi S."/>
            <person name="Poulain J."/>
            <person name="Riccioni C."/>
            <person name="Rubini A."/>
            <person name="Sitrit Y."/>
            <person name="Splivallo R."/>
            <person name="Traeger S."/>
            <person name="Wang M."/>
            <person name="Zifcakova L."/>
            <person name="Wipf D."/>
            <person name="Zambonelli A."/>
            <person name="Paolocci F."/>
            <person name="Nowrousian M."/>
            <person name="Ottonello S."/>
            <person name="Baldrian P."/>
            <person name="Spatafora J.W."/>
            <person name="Henrissat B."/>
            <person name="Nagy L.G."/>
            <person name="Aury J.M."/>
            <person name="Wincker P."/>
            <person name="Grigoriev I.V."/>
            <person name="Bonfante P."/>
            <person name="Martin F.M."/>
        </authorList>
    </citation>
    <scope>NUCLEOTIDE SEQUENCE [LARGE SCALE GENOMIC DNA]</scope>
    <source>
        <strain evidence="1 2">RN42</strain>
    </source>
</reference>